<feature type="transmembrane region" description="Helical" evidence="6">
    <location>
        <begin position="137"/>
        <end position="156"/>
    </location>
</feature>
<feature type="transmembrane region" description="Helical" evidence="6">
    <location>
        <begin position="376"/>
        <end position="394"/>
    </location>
</feature>
<gene>
    <name evidence="7" type="ORF">BD01_0276</name>
</gene>
<protein>
    <submittedName>
        <fullName evidence="7">Putative membrane protein, conserved</fullName>
    </submittedName>
</protein>
<proteinExistence type="predicted"/>
<feature type="transmembrane region" description="Helical" evidence="6">
    <location>
        <begin position="406"/>
        <end position="427"/>
    </location>
</feature>
<organism evidence="7 8">
    <name type="scientific">Thermococcus nautili</name>
    <dbReference type="NCBI Taxonomy" id="195522"/>
    <lineage>
        <taxon>Archaea</taxon>
        <taxon>Methanobacteriati</taxon>
        <taxon>Methanobacteriota</taxon>
        <taxon>Thermococci</taxon>
        <taxon>Thermococcales</taxon>
        <taxon>Thermococcaceae</taxon>
        <taxon>Thermococcus</taxon>
    </lineage>
</organism>
<dbReference type="NCBIfam" id="NF037979">
    <property type="entry name" value="Na_transp"/>
    <property type="match status" value="1"/>
</dbReference>
<keyword evidence="8" id="KW-1185">Reference proteome</keyword>
<feature type="transmembrane region" description="Helical" evidence="6">
    <location>
        <begin position="433"/>
        <end position="455"/>
    </location>
</feature>
<feature type="transmembrane region" description="Helical" evidence="6">
    <location>
        <begin position="192"/>
        <end position="213"/>
    </location>
</feature>
<dbReference type="eggNOG" id="arCOG03819">
    <property type="taxonomic scope" value="Archaea"/>
</dbReference>
<comment type="subcellular location">
    <subcellularLocation>
        <location evidence="1">Membrane</location>
        <topology evidence="1">Multi-pass membrane protein</topology>
    </subcellularLocation>
</comment>
<feature type="transmembrane region" description="Helical" evidence="6">
    <location>
        <begin position="111"/>
        <end position="130"/>
    </location>
</feature>
<feature type="transmembrane region" description="Helical" evidence="6">
    <location>
        <begin position="354"/>
        <end position="370"/>
    </location>
</feature>
<keyword evidence="2" id="KW-0813">Transport</keyword>
<evidence type="ECO:0000256" key="4">
    <source>
        <dbReference type="ARBA" id="ARBA00022989"/>
    </source>
</evidence>
<name>W8NRQ3_9EURY</name>
<evidence type="ECO:0000256" key="2">
    <source>
        <dbReference type="ARBA" id="ARBA00022448"/>
    </source>
</evidence>
<dbReference type="RefSeq" id="WP_042689145.1">
    <property type="nucleotide sequence ID" value="NZ_CP007264.1"/>
</dbReference>
<keyword evidence="4 6" id="KW-1133">Transmembrane helix</keyword>
<dbReference type="PROSITE" id="PS50267">
    <property type="entry name" value="NA_NEUROTRAN_SYMP_3"/>
    <property type="match status" value="1"/>
</dbReference>
<evidence type="ECO:0000313" key="7">
    <source>
        <dbReference type="EMBL" id="AHL21903.1"/>
    </source>
</evidence>
<feature type="transmembrane region" description="Helical" evidence="6">
    <location>
        <begin position="225"/>
        <end position="246"/>
    </location>
</feature>
<sequence>MRKVNVMMALLITGYILGVWSFLVVPKYYMVFGLKGFLISLVPAVVALFLAYNEAQSTKKTRYLIYELLFKVARVPAVIFTLLMFLLVILGVTAYASGWGLVYLFGGNTEYTVPLAILTILLAALLLMLAKGRTLEFISGISVLMILFTIVSTLLIRSKAMSVVTSEQAKYYMNQAVSSITSFSQPLTFEGVIMLLASVIVAFGLGAGVYYVLGSFAPEDLDFRRVLIGVFFLQIVLSFAAAYTMAYSLGPAFQAFEKSVHNPNLSVEETYKMYSQFRALQAYATNSTTPLPQSIKVFYFIPQIIKGNVPGASAITLLLVLSFYFAGLTTIIVLLEMGTQMISEVMQLGRTKGLAGVSIVGILISIVMTLGSAKTMFFAVPFSVGAIIALIEAYPVLKSDLASKKGIVSISMAFLAFVGISTLYYAFKSSSDAVKLGAVLGLVLLVPLLMNGVLLKSRR</sequence>
<dbReference type="GO" id="GO:0016020">
    <property type="term" value="C:membrane"/>
    <property type="evidence" value="ECO:0007669"/>
    <property type="project" value="UniProtKB-SubCell"/>
</dbReference>
<dbReference type="STRING" id="195522.BD01_0276"/>
<evidence type="ECO:0000256" key="6">
    <source>
        <dbReference type="SAM" id="Phobius"/>
    </source>
</evidence>
<dbReference type="AlphaFoldDB" id="W8NRQ3"/>
<feature type="transmembrane region" description="Helical" evidence="6">
    <location>
        <begin position="312"/>
        <end position="334"/>
    </location>
</feature>
<dbReference type="KEGG" id="tnu:BD01_0276"/>
<reference evidence="7 8" key="1">
    <citation type="submission" date="2014-02" db="EMBL/GenBank/DDBJ databases">
        <title>Genome Sequence of an Hyperthermophilic Archaeon, Thermococcus nautili 30-1, producing viral vesicles.</title>
        <authorList>
            <person name="Oberto J."/>
            <person name="Gaudin M."/>
            <person name="Cossu M."/>
            <person name="Gorlas A."/>
            <person name="Slesarev A."/>
            <person name="Marguet E."/>
            <person name="Forterre P."/>
        </authorList>
    </citation>
    <scope>NUCLEOTIDE SEQUENCE [LARGE SCALE GENOMIC DNA]</scope>
    <source>
        <strain evidence="7 8">30-1</strain>
    </source>
</reference>
<evidence type="ECO:0000256" key="1">
    <source>
        <dbReference type="ARBA" id="ARBA00004141"/>
    </source>
</evidence>
<dbReference type="InterPro" id="IPR037272">
    <property type="entry name" value="SNS_sf"/>
</dbReference>
<dbReference type="HOGENOM" id="CLU_590028_0_0_2"/>
<evidence type="ECO:0000313" key="8">
    <source>
        <dbReference type="Proteomes" id="UP000019434"/>
    </source>
</evidence>
<evidence type="ECO:0000256" key="3">
    <source>
        <dbReference type="ARBA" id="ARBA00022692"/>
    </source>
</evidence>
<feature type="transmembrane region" description="Helical" evidence="6">
    <location>
        <begin position="72"/>
        <end position="105"/>
    </location>
</feature>
<keyword evidence="5 6" id="KW-0472">Membrane</keyword>
<dbReference type="OrthoDB" id="86283at2157"/>
<dbReference type="EMBL" id="CP007264">
    <property type="protein sequence ID" value="AHL21903.1"/>
    <property type="molecule type" value="Genomic_DNA"/>
</dbReference>
<dbReference type="InterPro" id="IPR000175">
    <property type="entry name" value="Na/ntran_symport"/>
</dbReference>
<feature type="transmembrane region" description="Helical" evidence="6">
    <location>
        <begin position="31"/>
        <end position="52"/>
    </location>
</feature>
<evidence type="ECO:0000256" key="5">
    <source>
        <dbReference type="ARBA" id="ARBA00023136"/>
    </source>
</evidence>
<dbReference type="SUPFAM" id="SSF161070">
    <property type="entry name" value="SNF-like"/>
    <property type="match status" value="1"/>
</dbReference>
<dbReference type="Proteomes" id="UP000019434">
    <property type="component" value="Chromosome"/>
</dbReference>
<dbReference type="GeneID" id="24959146"/>
<feature type="transmembrane region" description="Helical" evidence="6">
    <location>
        <begin position="7"/>
        <end position="25"/>
    </location>
</feature>
<keyword evidence="3 6" id="KW-0812">Transmembrane</keyword>
<accession>W8NRQ3</accession>